<proteinExistence type="predicted"/>
<evidence type="ECO:0000313" key="3">
    <source>
        <dbReference type="EMBL" id="MBF1165261.1"/>
    </source>
</evidence>
<dbReference type="Gene3D" id="1.20.120.1370">
    <property type="entry name" value="Regulator of RNA polymerase sigma(70) subunit, domain 4"/>
    <property type="match status" value="1"/>
</dbReference>
<evidence type="ECO:0000313" key="4">
    <source>
        <dbReference type="Proteomes" id="UP000718593"/>
    </source>
</evidence>
<feature type="region of interest" description="Disordered" evidence="1">
    <location>
        <begin position="13"/>
        <end position="32"/>
    </location>
</feature>
<feature type="domain" description="Hemerythrin-like" evidence="2">
    <location>
        <begin position="43"/>
        <end position="172"/>
    </location>
</feature>
<evidence type="ECO:0000259" key="2">
    <source>
        <dbReference type="Pfam" id="PF01814"/>
    </source>
</evidence>
<protein>
    <submittedName>
        <fullName evidence="3">Hemerythrin domain-containing protein</fullName>
    </submittedName>
</protein>
<gene>
    <name evidence="3" type="ORF">HXL68_09475</name>
</gene>
<dbReference type="InterPro" id="IPR038309">
    <property type="entry name" value="Rsd/AlgQ_sf"/>
</dbReference>
<dbReference type="InterPro" id="IPR012312">
    <property type="entry name" value="Hemerythrin-like"/>
</dbReference>
<dbReference type="Pfam" id="PF01814">
    <property type="entry name" value="Hemerythrin"/>
    <property type="match status" value="1"/>
</dbReference>
<accession>A0A930BU32</accession>
<sequence length="177" mass="19770">MLFDFLFGKKHPPAAESGRVSQQPMPAAGGQAPGTHIAYHPNLIDQLKTDHQKLLATFGHVLTTFKAGDLAGTAKLLEEFRGDIQGHLLTENVKLYIYLEHALRQDEESHRLVHGFRHEMDGIGKVVLAFLGKYRNIASQPDLVVSFGPELEQIGEALVARIKREEDTLYPLYLPAY</sequence>
<organism evidence="3 4">
    <name type="scientific">Dechloromonas agitata</name>
    <dbReference type="NCBI Taxonomy" id="73030"/>
    <lineage>
        <taxon>Bacteria</taxon>
        <taxon>Pseudomonadati</taxon>
        <taxon>Pseudomonadota</taxon>
        <taxon>Betaproteobacteria</taxon>
        <taxon>Rhodocyclales</taxon>
        <taxon>Azonexaceae</taxon>
        <taxon>Dechloromonas</taxon>
    </lineage>
</organism>
<name>A0A930BU32_9RHOO</name>
<evidence type="ECO:0000256" key="1">
    <source>
        <dbReference type="SAM" id="MobiDB-lite"/>
    </source>
</evidence>
<reference evidence="3" key="1">
    <citation type="submission" date="2020-04" db="EMBL/GenBank/DDBJ databases">
        <title>Deep metagenomics examines the oral microbiome during advanced dental caries in children, revealing novel taxa and co-occurrences with host molecules.</title>
        <authorList>
            <person name="Baker J.L."/>
            <person name="Morton J.T."/>
            <person name="Dinis M."/>
            <person name="Alvarez R."/>
            <person name="Tran N.C."/>
            <person name="Knight R."/>
            <person name="Edlund A."/>
        </authorList>
    </citation>
    <scope>NUCLEOTIDE SEQUENCE</scope>
    <source>
        <strain evidence="3">JCVI_32_bin.24</strain>
    </source>
</reference>
<comment type="caution">
    <text evidence="3">The sequence shown here is derived from an EMBL/GenBank/DDBJ whole genome shotgun (WGS) entry which is preliminary data.</text>
</comment>
<dbReference type="Proteomes" id="UP000718593">
    <property type="component" value="Unassembled WGS sequence"/>
</dbReference>
<dbReference type="EMBL" id="JABZMI010000175">
    <property type="protein sequence ID" value="MBF1165261.1"/>
    <property type="molecule type" value="Genomic_DNA"/>
</dbReference>
<dbReference type="AlphaFoldDB" id="A0A930BU32"/>